<name>A0ABY9DLF5_VITVI</name>
<dbReference type="PANTHER" id="PTHR31434">
    <property type="entry name" value="S PHASE CYCLIN A-ASSOCIATED PROTEIN IN THE ENDOPLASMIC RETICULUM"/>
    <property type="match status" value="1"/>
</dbReference>
<proteinExistence type="predicted"/>
<dbReference type="Proteomes" id="UP001227230">
    <property type="component" value="Chromosome 17"/>
</dbReference>
<organism evidence="1 2">
    <name type="scientific">Vitis vinifera</name>
    <name type="common">Grape</name>
    <dbReference type="NCBI Taxonomy" id="29760"/>
    <lineage>
        <taxon>Eukaryota</taxon>
        <taxon>Viridiplantae</taxon>
        <taxon>Streptophyta</taxon>
        <taxon>Embryophyta</taxon>
        <taxon>Tracheophyta</taxon>
        <taxon>Spermatophyta</taxon>
        <taxon>Magnoliopsida</taxon>
        <taxon>eudicotyledons</taxon>
        <taxon>Gunneridae</taxon>
        <taxon>Pentapetalae</taxon>
        <taxon>rosids</taxon>
        <taxon>Vitales</taxon>
        <taxon>Vitaceae</taxon>
        <taxon>Viteae</taxon>
        <taxon>Vitis</taxon>
    </lineage>
</organism>
<dbReference type="EMBL" id="CP126664">
    <property type="protein sequence ID" value="WKA08485.1"/>
    <property type="molecule type" value="Genomic_DNA"/>
</dbReference>
<keyword evidence="2" id="KW-1185">Reference proteome</keyword>
<protein>
    <submittedName>
        <fullName evidence="1">Uncharacterized protein</fullName>
    </submittedName>
</protein>
<sequence length="257" mass="28399">MQFGWKGVGWQQWCSAGGAWATLNQVYEEQPHWIGVIVYVKKGVVCCSEAEACYFSLFHPGNQPVLRWGKSPTIIHKVCDLPFVFFSDPELMPILAGTLVAACYGCEQNKGVVQQEVSMDMLLSLLRSCRNALPGVRSNSILDSSRMDDSSECNTVGPESRKLLMDVSLRPSRHNARSTRGILGKGVASGNSLRLGKMRNQRDSKGLKTCEEMALKHNMQAPETPSALMLHFRFPSSFMDRAEQFFSAGTASVGDEV</sequence>
<accession>A0ABY9DLF5</accession>
<gene>
    <name evidence="1" type="ORF">VitviT2T_026204</name>
</gene>
<reference evidence="1 2" key="1">
    <citation type="journal article" date="2023" name="Hortic Res">
        <title>The complete reference genome for grapevine (Vitis vinifera L.) genetics and breeding.</title>
        <authorList>
            <person name="Shi X."/>
            <person name="Cao S."/>
            <person name="Wang X."/>
            <person name="Huang S."/>
            <person name="Wang Y."/>
            <person name="Liu Z."/>
            <person name="Liu W."/>
            <person name="Leng X."/>
            <person name="Peng Y."/>
            <person name="Wang N."/>
            <person name="Wang Y."/>
            <person name="Ma Z."/>
            <person name="Xu X."/>
            <person name="Zhang F."/>
            <person name="Xue H."/>
            <person name="Zhong H."/>
            <person name="Wang Y."/>
            <person name="Zhang K."/>
            <person name="Velt A."/>
            <person name="Avia K."/>
            <person name="Holtgrawe D."/>
            <person name="Grimplet J."/>
            <person name="Matus J.T."/>
            <person name="Ware D."/>
            <person name="Wu X."/>
            <person name="Wang H."/>
            <person name="Liu C."/>
            <person name="Fang Y."/>
            <person name="Rustenholz C."/>
            <person name="Cheng Z."/>
            <person name="Xiao H."/>
            <person name="Zhou Y."/>
        </authorList>
    </citation>
    <scope>NUCLEOTIDE SEQUENCE [LARGE SCALE GENOMIC DNA]</scope>
    <source>
        <strain evidence="2">cv. Pinot noir / PN40024</strain>
        <tissue evidence="1">Leaf</tissue>
    </source>
</reference>
<evidence type="ECO:0000313" key="2">
    <source>
        <dbReference type="Proteomes" id="UP001227230"/>
    </source>
</evidence>
<evidence type="ECO:0000313" key="1">
    <source>
        <dbReference type="EMBL" id="WKA08485.1"/>
    </source>
</evidence>
<dbReference type="PANTHER" id="PTHR31434:SF2">
    <property type="entry name" value="S PHASE CYCLIN A-ASSOCIATED PROTEIN IN THE ENDOPLASMIC RETICULUM"/>
    <property type="match status" value="1"/>
</dbReference>